<evidence type="ECO:0000256" key="6">
    <source>
        <dbReference type="ARBA" id="ARBA00022833"/>
    </source>
</evidence>
<keyword evidence="9" id="KW-0804">Transcription</keyword>
<dbReference type="PROSITE" id="PS50157">
    <property type="entry name" value="ZINC_FINGER_C2H2_2"/>
    <property type="match status" value="2"/>
</dbReference>
<evidence type="ECO:0000313" key="14">
    <source>
        <dbReference type="Proteomes" id="UP000594260"/>
    </source>
</evidence>
<keyword evidence="8" id="KW-0238">DNA-binding</keyword>
<keyword evidence="3" id="KW-0479">Metal-binding</keyword>
<dbReference type="RefSeq" id="XP_022668403.1">
    <property type="nucleotide sequence ID" value="XM_022812668.1"/>
</dbReference>
<sequence>MHVNCAICSKYHPAHLSRMHGVVEKSNFLPFSPQHWDLTTGFRSSSKPEPPVAPLGDLGRIMDCDSGCWYSQPELDEVCLDDIAPVGLEETGADYNDGLLMVTDIQNGMSTSNSEALDRRTCRVCLRRWPDQWALRMHMRSHTQERPYRCPHCEYRAAHKSNLTVHLRRHQVKGMLRGDVP</sequence>
<evidence type="ECO:0000259" key="12">
    <source>
        <dbReference type="PROSITE" id="PS50157"/>
    </source>
</evidence>
<keyword evidence="10" id="KW-0539">Nucleus</keyword>
<keyword evidence="5 11" id="KW-0863">Zinc-finger</keyword>
<keyword evidence="14" id="KW-1185">Reference proteome</keyword>
<dbReference type="GO" id="GO:0005634">
    <property type="term" value="C:nucleus"/>
    <property type="evidence" value="ECO:0007669"/>
    <property type="project" value="UniProtKB-SubCell"/>
</dbReference>
<evidence type="ECO:0000256" key="3">
    <source>
        <dbReference type="ARBA" id="ARBA00022723"/>
    </source>
</evidence>
<reference evidence="13" key="1">
    <citation type="submission" date="2021-01" db="UniProtKB">
        <authorList>
            <consortium name="EnsemblMetazoa"/>
        </authorList>
    </citation>
    <scope>IDENTIFICATION</scope>
</reference>
<dbReference type="AlphaFoldDB" id="A0A7M7KNB2"/>
<dbReference type="GO" id="GO:0000978">
    <property type="term" value="F:RNA polymerase II cis-regulatory region sequence-specific DNA binding"/>
    <property type="evidence" value="ECO:0007669"/>
    <property type="project" value="TreeGrafter"/>
</dbReference>
<feature type="domain" description="C2H2-type" evidence="12">
    <location>
        <begin position="120"/>
        <end position="147"/>
    </location>
</feature>
<dbReference type="InterPro" id="IPR013087">
    <property type="entry name" value="Znf_C2H2_type"/>
</dbReference>
<evidence type="ECO:0000256" key="11">
    <source>
        <dbReference type="PROSITE-ProRule" id="PRU00042"/>
    </source>
</evidence>
<keyword evidence="6" id="KW-0862">Zinc</keyword>
<dbReference type="InterPro" id="IPR051967">
    <property type="entry name" value="Krueppel_C2H2-ZF"/>
</dbReference>
<evidence type="ECO:0000313" key="13">
    <source>
        <dbReference type="EnsemblMetazoa" id="XP_022668403"/>
    </source>
</evidence>
<dbReference type="GO" id="GO:0000981">
    <property type="term" value="F:DNA-binding transcription factor activity, RNA polymerase II-specific"/>
    <property type="evidence" value="ECO:0007669"/>
    <property type="project" value="TreeGrafter"/>
</dbReference>
<dbReference type="SMART" id="SM00355">
    <property type="entry name" value="ZnF_C2H2"/>
    <property type="match status" value="2"/>
</dbReference>
<comment type="similarity">
    <text evidence="2">Belongs to the krueppel C2H2-type zinc-finger protein family.</text>
</comment>
<feature type="domain" description="C2H2-type" evidence="12">
    <location>
        <begin position="148"/>
        <end position="170"/>
    </location>
</feature>
<evidence type="ECO:0000256" key="2">
    <source>
        <dbReference type="ARBA" id="ARBA00006991"/>
    </source>
</evidence>
<evidence type="ECO:0000256" key="5">
    <source>
        <dbReference type="ARBA" id="ARBA00022771"/>
    </source>
</evidence>
<evidence type="ECO:0000256" key="8">
    <source>
        <dbReference type="ARBA" id="ARBA00023125"/>
    </source>
</evidence>
<dbReference type="PANTHER" id="PTHR45925">
    <property type="entry name" value="ZINC FINGER PROTEIN"/>
    <property type="match status" value="1"/>
</dbReference>
<evidence type="ECO:0000256" key="10">
    <source>
        <dbReference type="ARBA" id="ARBA00023242"/>
    </source>
</evidence>
<evidence type="ECO:0000256" key="7">
    <source>
        <dbReference type="ARBA" id="ARBA00023015"/>
    </source>
</evidence>
<dbReference type="FunFam" id="3.30.160.60:FF:000075">
    <property type="entry name" value="Putative zinc finger protein 536"/>
    <property type="match status" value="1"/>
</dbReference>
<keyword evidence="4" id="KW-0677">Repeat</keyword>
<evidence type="ECO:0000256" key="9">
    <source>
        <dbReference type="ARBA" id="ARBA00023163"/>
    </source>
</evidence>
<dbReference type="SUPFAM" id="SSF57667">
    <property type="entry name" value="beta-beta-alpha zinc fingers"/>
    <property type="match status" value="1"/>
</dbReference>
<dbReference type="PROSITE" id="PS00028">
    <property type="entry name" value="ZINC_FINGER_C2H2_1"/>
    <property type="match status" value="1"/>
</dbReference>
<dbReference type="Proteomes" id="UP000594260">
    <property type="component" value="Unplaced"/>
</dbReference>
<dbReference type="Gene3D" id="3.30.160.60">
    <property type="entry name" value="Classic Zinc Finger"/>
    <property type="match status" value="2"/>
</dbReference>
<dbReference type="GeneID" id="111253373"/>
<evidence type="ECO:0000256" key="4">
    <source>
        <dbReference type="ARBA" id="ARBA00022737"/>
    </source>
</evidence>
<name>A0A7M7KNB2_VARDE</name>
<dbReference type="InterPro" id="IPR036236">
    <property type="entry name" value="Znf_C2H2_sf"/>
</dbReference>
<accession>A0A7M7KNB2</accession>
<dbReference type="GO" id="GO:0008270">
    <property type="term" value="F:zinc ion binding"/>
    <property type="evidence" value="ECO:0007669"/>
    <property type="project" value="UniProtKB-KW"/>
</dbReference>
<evidence type="ECO:0000256" key="1">
    <source>
        <dbReference type="ARBA" id="ARBA00004123"/>
    </source>
</evidence>
<comment type="subcellular location">
    <subcellularLocation>
        <location evidence="1">Nucleus</location>
    </subcellularLocation>
</comment>
<dbReference type="EnsemblMetazoa" id="XM_022812668">
    <property type="protein sequence ID" value="XP_022668403"/>
    <property type="gene ID" value="LOC111253373"/>
</dbReference>
<protein>
    <recommendedName>
        <fullName evidence="12">C2H2-type domain-containing protein</fullName>
    </recommendedName>
</protein>
<organism evidence="13 14">
    <name type="scientific">Varroa destructor</name>
    <name type="common">Honeybee mite</name>
    <dbReference type="NCBI Taxonomy" id="109461"/>
    <lineage>
        <taxon>Eukaryota</taxon>
        <taxon>Metazoa</taxon>
        <taxon>Ecdysozoa</taxon>
        <taxon>Arthropoda</taxon>
        <taxon>Chelicerata</taxon>
        <taxon>Arachnida</taxon>
        <taxon>Acari</taxon>
        <taxon>Parasitiformes</taxon>
        <taxon>Mesostigmata</taxon>
        <taxon>Gamasina</taxon>
        <taxon>Dermanyssoidea</taxon>
        <taxon>Varroidae</taxon>
        <taxon>Varroa</taxon>
    </lineage>
</organism>
<proteinExistence type="inferred from homology"/>
<keyword evidence="7" id="KW-0805">Transcription regulation</keyword>